<protein>
    <submittedName>
        <fullName evidence="1">Uncharacterized protein</fullName>
    </submittedName>
</protein>
<reference evidence="1" key="2">
    <citation type="submission" date="2022-03" db="EMBL/GenBank/DDBJ databases">
        <title>Draft title - Genomic analysis of global carrot germplasm unveils the trajectory of domestication and the origin of high carotenoid orange carrot.</title>
        <authorList>
            <person name="Iorizzo M."/>
            <person name="Ellison S."/>
            <person name="Senalik D."/>
            <person name="Macko-Podgorni A."/>
            <person name="Grzebelus D."/>
            <person name="Bostan H."/>
            <person name="Rolling W."/>
            <person name="Curaba J."/>
            <person name="Simon P."/>
        </authorList>
    </citation>
    <scope>NUCLEOTIDE SEQUENCE</scope>
    <source>
        <tissue evidence="1">Leaf</tissue>
    </source>
</reference>
<dbReference type="AlphaFoldDB" id="A0A162AXT4"/>
<organism evidence="1 2">
    <name type="scientific">Daucus carota subsp. sativus</name>
    <name type="common">Carrot</name>
    <dbReference type="NCBI Taxonomy" id="79200"/>
    <lineage>
        <taxon>Eukaryota</taxon>
        <taxon>Viridiplantae</taxon>
        <taxon>Streptophyta</taxon>
        <taxon>Embryophyta</taxon>
        <taxon>Tracheophyta</taxon>
        <taxon>Spermatophyta</taxon>
        <taxon>Magnoliopsida</taxon>
        <taxon>eudicotyledons</taxon>
        <taxon>Gunneridae</taxon>
        <taxon>Pentapetalae</taxon>
        <taxon>asterids</taxon>
        <taxon>campanulids</taxon>
        <taxon>Apiales</taxon>
        <taxon>Apiaceae</taxon>
        <taxon>Apioideae</taxon>
        <taxon>Scandiceae</taxon>
        <taxon>Daucinae</taxon>
        <taxon>Daucus</taxon>
        <taxon>Daucus sect. Daucus</taxon>
    </lineage>
</organism>
<proteinExistence type="predicted"/>
<sequence>MTCYNSAKLVMVVSTLVFLSGSLPQGHALLTGLLNITRIQFTTSQLACTATGNPPSTGGGVDGIGGALLSGTCNGVGGNGSGILTHIDGFATGILTLARGITIDPSTRLPCFVTVRLPVTGTTCTVLPPTGLLQAAMELVDVVSSPIFGSLAVATTGLWVMVP</sequence>
<dbReference type="Proteomes" id="UP000077755">
    <property type="component" value="Chromosome 2"/>
</dbReference>
<gene>
    <name evidence="1" type="ORF">DCAR_0209285</name>
</gene>
<name>A0A162AXT4_DAUCS</name>
<accession>A0A162AXT4</accession>
<dbReference type="Gramene" id="KZN07373">
    <property type="protein sequence ID" value="KZN07373"/>
    <property type="gene ID" value="DCAR_008210"/>
</dbReference>
<evidence type="ECO:0000313" key="2">
    <source>
        <dbReference type="Proteomes" id="UP000077755"/>
    </source>
</evidence>
<dbReference type="EMBL" id="CP093344">
    <property type="protein sequence ID" value="WOG90044.1"/>
    <property type="molecule type" value="Genomic_DNA"/>
</dbReference>
<evidence type="ECO:0000313" key="1">
    <source>
        <dbReference type="EMBL" id="WOG90044.1"/>
    </source>
</evidence>
<reference evidence="1" key="1">
    <citation type="journal article" date="2016" name="Nat. Genet.">
        <title>A high-quality carrot genome assembly provides new insights into carotenoid accumulation and asterid genome evolution.</title>
        <authorList>
            <person name="Iorizzo M."/>
            <person name="Ellison S."/>
            <person name="Senalik D."/>
            <person name="Zeng P."/>
            <person name="Satapoomin P."/>
            <person name="Huang J."/>
            <person name="Bowman M."/>
            <person name="Iovene M."/>
            <person name="Sanseverino W."/>
            <person name="Cavagnaro P."/>
            <person name="Yildiz M."/>
            <person name="Macko-Podgorni A."/>
            <person name="Moranska E."/>
            <person name="Grzebelus E."/>
            <person name="Grzebelus D."/>
            <person name="Ashrafi H."/>
            <person name="Zheng Z."/>
            <person name="Cheng S."/>
            <person name="Spooner D."/>
            <person name="Van Deynze A."/>
            <person name="Simon P."/>
        </authorList>
    </citation>
    <scope>NUCLEOTIDE SEQUENCE</scope>
    <source>
        <tissue evidence="1">Leaf</tissue>
    </source>
</reference>
<keyword evidence="2" id="KW-1185">Reference proteome</keyword>